<feature type="region of interest" description="Disordered" evidence="8">
    <location>
        <begin position="261"/>
        <end position="280"/>
    </location>
</feature>
<evidence type="ECO:0000313" key="10">
    <source>
        <dbReference type="EMBL" id="KAJ7081181.1"/>
    </source>
</evidence>
<sequence>MNTIPGKRSFTGNHPLLPAMRPLAALPAFVPKVPTYTFFKWSLGRGSVIWKIWPAVLLHTLFAAAVVYVWVTTHSTIDVPNVMLTVMGVVIGFVISYRAVSGYDRYWLGRTIWSDVIRNSRTMGRLMWYHVPPRLTPGIAPCAPSEHAKVMAEKRMALDLVEAYTVALKHHLRGEVGIYYEDLYDLVQPLHDFANPPLPPHTIASAIPPSTQSTASSPPPAGTSSALATASPAATIKATHAAKRPAAAALLASDGTKTAAPTALSTAHGHAQNISTTSLRLPLEPAARPAPVGVMRRVDPDAIPFAGVAVGVSGWLKSWWRGNKEHDEGVKRMDRSSRMRTWSGPVHPQGVAQLEEYEKGENLPEEILRCLSEWLSVLERRGTVPGTSMSAILAGVQTFEATLTTLEQVLTTPLPFVYSVHIRHVVWLYLFLLPLQIVNEFRWYTIPAVAVGAFVYLGFVEAGEEIEQPFGYDDNDLDLDMFCRDIVRPDIQRLKQTPCLNAWFPPAPAVTAVSPPDSDEELARNALSADRNGGLSANVGSGYAYGGSMYRASLASLSDAVSSVESGTVDFVEGNAERGAREVREAELVDVR</sequence>
<evidence type="ECO:0000256" key="9">
    <source>
        <dbReference type="SAM" id="Phobius"/>
    </source>
</evidence>
<feature type="transmembrane region" description="Helical" evidence="9">
    <location>
        <begin position="82"/>
        <end position="100"/>
    </location>
</feature>
<dbReference type="Proteomes" id="UP001222325">
    <property type="component" value="Unassembled WGS sequence"/>
</dbReference>
<accession>A0AAD6TVW2</accession>
<protein>
    <submittedName>
        <fullName evidence="10">UPF0187-domain-containing protein</fullName>
    </submittedName>
</protein>
<evidence type="ECO:0000256" key="8">
    <source>
        <dbReference type="SAM" id="MobiDB-lite"/>
    </source>
</evidence>
<keyword evidence="2" id="KW-0813">Transport</keyword>
<proteinExistence type="predicted"/>
<name>A0AAD6TVW2_9AGAR</name>
<keyword evidence="6" id="KW-0406">Ion transport</keyword>
<dbReference type="Pfam" id="PF25539">
    <property type="entry name" value="Bestrophin_2"/>
    <property type="match status" value="2"/>
</dbReference>
<evidence type="ECO:0000313" key="11">
    <source>
        <dbReference type="Proteomes" id="UP001222325"/>
    </source>
</evidence>
<feature type="transmembrane region" description="Helical" evidence="9">
    <location>
        <begin position="48"/>
        <end position="70"/>
    </location>
</feature>
<dbReference type="GO" id="GO:0005254">
    <property type="term" value="F:chloride channel activity"/>
    <property type="evidence" value="ECO:0007669"/>
    <property type="project" value="InterPro"/>
</dbReference>
<feature type="compositionally biased region" description="Low complexity" evidence="8">
    <location>
        <begin position="204"/>
        <end position="228"/>
    </location>
</feature>
<evidence type="ECO:0000256" key="1">
    <source>
        <dbReference type="ARBA" id="ARBA00004651"/>
    </source>
</evidence>
<feature type="region of interest" description="Disordered" evidence="8">
    <location>
        <begin position="201"/>
        <end position="228"/>
    </location>
</feature>
<keyword evidence="3" id="KW-1003">Cell membrane</keyword>
<keyword evidence="7 9" id="KW-0472">Membrane</keyword>
<evidence type="ECO:0000256" key="4">
    <source>
        <dbReference type="ARBA" id="ARBA00022692"/>
    </source>
</evidence>
<keyword evidence="11" id="KW-1185">Reference proteome</keyword>
<dbReference type="EMBL" id="JARJCN010000051">
    <property type="protein sequence ID" value="KAJ7081181.1"/>
    <property type="molecule type" value="Genomic_DNA"/>
</dbReference>
<dbReference type="PANTHER" id="PTHR33281:SF19">
    <property type="entry name" value="VOLTAGE-DEPENDENT ANION CHANNEL-FORMING PROTEIN YNEE"/>
    <property type="match status" value="1"/>
</dbReference>
<dbReference type="PANTHER" id="PTHR33281">
    <property type="entry name" value="UPF0187 PROTEIN YNEE"/>
    <property type="match status" value="1"/>
</dbReference>
<dbReference type="GO" id="GO:0005886">
    <property type="term" value="C:plasma membrane"/>
    <property type="evidence" value="ECO:0007669"/>
    <property type="project" value="UniProtKB-SubCell"/>
</dbReference>
<reference evidence="10" key="1">
    <citation type="submission" date="2023-03" db="EMBL/GenBank/DDBJ databases">
        <title>Massive genome expansion in bonnet fungi (Mycena s.s.) driven by repeated elements and novel gene families across ecological guilds.</title>
        <authorList>
            <consortium name="Lawrence Berkeley National Laboratory"/>
            <person name="Harder C.B."/>
            <person name="Miyauchi S."/>
            <person name="Viragh M."/>
            <person name="Kuo A."/>
            <person name="Thoen E."/>
            <person name="Andreopoulos B."/>
            <person name="Lu D."/>
            <person name="Skrede I."/>
            <person name="Drula E."/>
            <person name="Henrissat B."/>
            <person name="Morin E."/>
            <person name="Kohler A."/>
            <person name="Barry K."/>
            <person name="LaButti K."/>
            <person name="Morin E."/>
            <person name="Salamov A."/>
            <person name="Lipzen A."/>
            <person name="Mereny Z."/>
            <person name="Hegedus B."/>
            <person name="Baldrian P."/>
            <person name="Stursova M."/>
            <person name="Weitz H."/>
            <person name="Taylor A."/>
            <person name="Grigoriev I.V."/>
            <person name="Nagy L.G."/>
            <person name="Martin F."/>
            <person name="Kauserud H."/>
        </authorList>
    </citation>
    <scope>NUCLEOTIDE SEQUENCE</scope>
    <source>
        <strain evidence="10">CBHHK173m</strain>
    </source>
</reference>
<evidence type="ECO:0000256" key="2">
    <source>
        <dbReference type="ARBA" id="ARBA00022448"/>
    </source>
</evidence>
<evidence type="ECO:0000256" key="3">
    <source>
        <dbReference type="ARBA" id="ARBA00022475"/>
    </source>
</evidence>
<keyword evidence="4 9" id="KW-0812">Transmembrane</keyword>
<comment type="caution">
    <text evidence="10">The sequence shown here is derived from an EMBL/GenBank/DDBJ whole genome shotgun (WGS) entry which is preliminary data.</text>
</comment>
<evidence type="ECO:0000256" key="5">
    <source>
        <dbReference type="ARBA" id="ARBA00022989"/>
    </source>
</evidence>
<comment type="subcellular location">
    <subcellularLocation>
        <location evidence="1">Cell membrane</location>
        <topology evidence="1">Multi-pass membrane protein</topology>
    </subcellularLocation>
</comment>
<gene>
    <name evidence="10" type="ORF">B0H15DRAFT_855311</name>
</gene>
<dbReference type="InterPro" id="IPR044669">
    <property type="entry name" value="YneE/VCCN1/2-like"/>
</dbReference>
<dbReference type="AlphaFoldDB" id="A0AAD6TVW2"/>
<evidence type="ECO:0000256" key="6">
    <source>
        <dbReference type="ARBA" id="ARBA00023065"/>
    </source>
</evidence>
<organism evidence="10 11">
    <name type="scientific">Mycena belliarum</name>
    <dbReference type="NCBI Taxonomy" id="1033014"/>
    <lineage>
        <taxon>Eukaryota</taxon>
        <taxon>Fungi</taxon>
        <taxon>Dikarya</taxon>
        <taxon>Basidiomycota</taxon>
        <taxon>Agaricomycotina</taxon>
        <taxon>Agaricomycetes</taxon>
        <taxon>Agaricomycetidae</taxon>
        <taxon>Agaricales</taxon>
        <taxon>Marasmiineae</taxon>
        <taxon>Mycenaceae</taxon>
        <taxon>Mycena</taxon>
    </lineage>
</organism>
<evidence type="ECO:0000256" key="7">
    <source>
        <dbReference type="ARBA" id="ARBA00023136"/>
    </source>
</evidence>
<keyword evidence="5 9" id="KW-1133">Transmembrane helix</keyword>